<organism evidence="2 3">
    <name type="scientific">Hepatospora eriocheir</name>
    <dbReference type="NCBI Taxonomy" id="1081669"/>
    <lineage>
        <taxon>Eukaryota</taxon>
        <taxon>Fungi</taxon>
        <taxon>Fungi incertae sedis</taxon>
        <taxon>Microsporidia</taxon>
        <taxon>Hepatosporidae</taxon>
        <taxon>Hepatospora</taxon>
    </lineage>
</organism>
<reference evidence="2 3" key="1">
    <citation type="journal article" date="2017" name="Environ. Microbiol.">
        <title>Decay of the glycolytic pathway and adaptation to intranuclear parasitism within Enterocytozoonidae microsporidia.</title>
        <authorList>
            <person name="Wiredu Boakye D."/>
            <person name="Jaroenlak P."/>
            <person name="Prachumwat A."/>
            <person name="Williams T.A."/>
            <person name="Bateman K.S."/>
            <person name="Itsathitphaisarn O."/>
            <person name="Sritunyalucksana K."/>
            <person name="Paszkiewicz K.H."/>
            <person name="Moore K.A."/>
            <person name="Stentiford G.D."/>
            <person name="Williams B.A."/>
        </authorList>
    </citation>
    <scope>NUCLEOTIDE SEQUENCE [LARGE SCALE GENOMIC DNA]</scope>
    <source>
        <strain evidence="3">canceri</strain>
    </source>
</reference>
<keyword evidence="1" id="KW-0472">Membrane</keyword>
<evidence type="ECO:0000256" key="1">
    <source>
        <dbReference type="SAM" id="Phobius"/>
    </source>
</evidence>
<keyword evidence="1" id="KW-1133">Transmembrane helix</keyword>
<sequence length="88" mass="10534">MSSEDQENEFLERISRLNKTTKGIKEIIEQQNNRIKDINIPIHNSMFLTKNSYERLLAYSQNTMSYYKLYFYGGGVLFVVVFLFYFNK</sequence>
<accession>A0A1X0QJE4</accession>
<dbReference type="EMBL" id="LTAI01000106">
    <property type="protein sequence ID" value="ORD99825.1"/>
    <property type="molecule type" value="Genomic_DNA"/>
</dbReference>
<feature type="transmembrane region" description="Helical" evidence="1">
    <location>
        <begin position="69"/>
        <end position="86"/>
    </location>
</feature>
<dbReference type="AlphaFoldDB" id="A0A1X0QJE4"/>
<gene>
    <name evidence="2" type="ORF">A0H76_101</name>
</gene>
<dbReference type="Proteomes" id="UP000192501">
    <property type="component" value="Unassembled WGS sequence"/>
</dbReference>
<evidence type="ECO:0000313" key="2">
    <source>
        <dbReference type="EMBL" id="ORD99825.1"/>
    </source>
</evidence>
<name>A0A1X0QJE4_9MICR</name>
<evidence type="ECO:0000313" key="3">
    <source>
        <dbReference type="Proteomes" id="UP000192501"/>
    </source>
</evidence>
<keyword evidence="1" id="KW-0812">Transmembrane</keyword>
<comment type="caution">
    <text evidence="2">The sequence shown here is derived from an EMBL/GenBank/DDBJ whole genome shotgun (WGS) entry which is preliminary data.</text>
</comment>
<protein>
    <submittedName>
        <fullName evidence="2">Uncharacterized protein</fullName>
    </submittedName>
</protein>
<dbReference type="VEuPathDB" id="MicrosporidiaDB:A0H76_101"/>
<proteinExistence type="predicted"/>